<dbReference type="OrthoDB" id="7596571at2"/>
<protein>
    <submittedName>
        <fullName evidence="2">Uncharacterized protein</fullName>
    </submittedName>
</protein>
<keyword evidence="3" id="KW-1185">Reference proteome</keyword>
<reference evidence="2 3" key="1">
    <citation type="journal article" date="2013" name="Genome Announc.">
        <title>Draft Genome Sequence of Strain JLT2015T, Belonging to the Family Sphingomonadaceae of the Alphaproteobacteria.</title>
        <authorList>
            <person name="Tang K."/>
            <person name="Liu K."/>
            <person name="Li S."/>
            <person name="Jiao N."/>
        </authorList>
    </citation>
    <scope>NUCLEOTIDE SEQUENCE [LARGE SCALE GENOMIC DNA]</scope>
    <source>
        <strain evidence="2 3">JLT2015</strain>
    </source>
</reference>
<evidence type="ECO:0000256" key="1">
    <source>
        <dbReference type="SAM" id="MobiDB-lite"/>
    </source>
</evidence>
<gene>
    <name evidence="2" type="ORF">C725_0402</name>
</gene>
<feature type="region of interest" description="Disordered" evidence="1">
    <location>
        <begin position="27"/>
        <end position="60"/>
    </location>
</feature>
<sequence length="83" mass="8885">MMKSAYRGRVLLQGRAKADEWLHSECGASGETLVRSAPAQTPPEDRSASASSGEQSERNCRMVMRPVAGIGGAMTMTQVPECD</sequence>
<accession>M2U939</accession>
<dbReference type="Proteomes" id="UP000011717">
    <property type="component" value="Unassembled WGS sequence"/>
</dbReference>
<dbReference type="AlphaFoldDB" id="M2U939"/>
<evidence type="ECO:0000313" key="3">
    <source>
        <dbReference type="Proteomes" id="UP000011717"/>
    </source>
</evidence>
<comment type="caution">
    <text evidence="2">The sequence shown here is derived from an EMBL/GenBank/DDBJ whole genome shotgun (WGS) entry which is preliminary data.</text>
</comment>
<dbReference type="EMBL" id="AMRV01000001">
    <property type="protein sequence ID" value="EMD84472.1"/>
    <property type="molecule type" value="Genomic_DNA"/>
</dbReference>
<dbReference type="RefSeq" id="WP_008599838.1">
    <property type="nucleotide sequence ID" value="NZ_AMRV01000001.1"/>
</dbReference>
<evidence type="ECO:0000313" key="2">
    <source>
        <dbReference type="EMBL" id="EMD84472.1"/>
    </source>
</evidence>
<organism evidence="2 3">
    <name type="scientific">Pacificimonas flava</name>
    <dbReference type="NCBI Taxonomy" id="1234595"/>
    <lineage>
        <taxon>Bacteria</taxon>
        <taxon>Pseudomonadati</taxon>
        <taxon>Pseudomonadota</taxon>
        <taxon>Alphaproteobacteria</taxon>
        <taxon>Sphingomonadales</taxon>
        <taxon>Sphingosinicellaceae</taxon>
        <taxon>Pacificimonas</taxon>
    </lineage>
</organism>
<name>M2U939_9SPHN</name>
<proteinExistence type="predicted"/>